<dbReference type="RefSeq" id="WP_139166564.1">
    <property type="nucleotide sequence ID" value="NZ_FNBH01000001.1"/>
</dbReference>
<keyword evidence="2" id="KW-1185">Reference proteome</keyword>
<dbReference type="SUPFAM" id="SSF49464">
    <property type="entry name" value="Carboxypeptidase regulatory domain-like"/>
    <property type="match status" value="1"/>
</dbReference>
<gene>
    <name evidence="1" type="ORF">SAMN05421825_0763</name>
</gene>
<proteinExistence type="predicted"/>
<dbReference type="Proteomes" id="UP000199203">
    <property type="component" value="Unassembled WGS sequence"/>
</dbReference>
<dbReference type="InterPro" id="IPR008969">
    <property type="entry name" value="CarboxyPept-like_regulatory"/>
</dbReference>
<dbReference type="OrthoDB" id="1254493at2"/>
<reference evidence="2" key="1">
    <citation type="submission" date="2016-10" db="EMBL/GenBank/DDBJ databases">
        <authorList>
            <person name="Varghese N."/>
            <person name="Submissions S."/>
        </authorList>
    </citation>
    <scope>NUCLEOTIDE SEQUENCE [LARGE SCALE GENOMIC DNA]</scope>
    <source>
        <strain evidence="2">DSM 19684</strain>
    </source>
</reference>
<accession>A0A1G7HDQ1</accession>
<sequence length="244" mass="28099">MKRLLQIIFLILSELIFSQNISGNVMSENEVMIPKVLIVNMTTNQKTYSDSYGKFIIDANIGDEIRFAKESYKLGKIVITSNQFQSVKLEKIPQEIEEVKIINKRLAESQEEELRKSIGLPKGPEKTREKPADAVDDIVKPLIGIPPTLNFQAIYDVVSGKSRRLRRLYKYEDLQEGLTWIKNNVDWEYFRDAGIEPQKMNDFLMFALRDEKVLMYMKAKNIGGLTIALDNNIGAYLERITQSK</sequence>
<dbReference type="AlphaFoldDB" id="A0A1G7HDQ1"/>
<evidence type="ECO:0000313" key="1">
    <source>
        <dbReference type="EMBL" id="SDE98443.1"/>
    </source>
</evidence>
<organism evidence="1 2">
    <name type="scientific">Epilithonimonas hungarica</name>
    <dbReference type="NCBI Taxonomy" id="454006"/>
    <lineage>
        <taxon>Bacteria</taxon>
        <taxon>Pseudomonadati</taxon>
        <taxon>Bacteroidota</taxon>
        <taxon>Flavobacteriia</taxon>
        <taxon>Flavobacteriales</taxon>
        <taxon>Weeksellaceae</taxon>
        <taxon>Chryseobacterium group</taxon>
        <taxon>Epilithonimonas</taxon>
    </lineage>
</organism>
<evidence type="ECO:0008006" key="3">
    <source>
        <dbReference type="Google" id="ProtNLM"/>
    </source>
</evidence>
<dbReference type="STRING" id="454006.SAMN05421825_0763"/>
<protein>
    <recommendedName>
        <fullName evidence="3">CarboxypepD_reg-like domain-containing protein</fullName>
    </recommendedName>
</protein>
<name>A0A1G7HDQ1_9FLAO</name>
<dbReference type="EMBL" id="FNBH01000001">
    <property type="protein sequence ID" value="SDE98443.1"/>
    <property type="molecule type" value="Genomic_DNA"/>
</dbReference>
<evidence type="ECO:0000313" key="2">
    <source>
        <dbReference type="Proteomes" id="UP000199203"/>
    </source>
</evidence>